<keyword evidence="3 11" id="KW-0493">Microtubule</keyword>
<dbReference type="InParanoid" id="A0A078AJ02"/>
<dbReference type="EMBL" id="CCKQ01009943">
    <property type="protein sequence ID" value="CDW81442.1"/>
    <property type="molecule type" value="Genomic_DNA"/>
</dbReference>
<keyword evidence="5 10" id="KW-0067">ATP-binding</keyword>
<evidence type="ECO:0000256" key="13">
    <source>
        <dbReference type="SAM" id="MobiDB-lite"/>
    </source>
</evidence>
<keyword evidence="7 10" id="KW-0505">Motor protein</keyword>
<feature type="domain" description="Kinesin motor" evidence="14">
    <location>
        <begin position="66"/>
        <end position="396"/>
    </location>
</feature>
<dbReference type="SMART" id="SM00129">
    <property type="entry name" value="KISc"/>
    <property type="match status" value="1"/>
</dbReference>
<proteinExistence type="inferred from homology"/>
<dbReference type="Gene3D" id="3.40.850.10">
    <property type="entry name" value="Kinesin motor domain"/>
    <property type="match status" value="1"/>
</dbReference>
<evidence type="ECO:0000313" key="15">
    <source>
        <dbReference type="EMBL" id="CDW81442.1"/>
    </source>
</evidence>
<keyword evidence="2" id="KW-0963">Cytoplasm</keyword>
<evidence type="ECO:0000256" key="9">
    <source>
        <dbReference type="ARBA" id="ARBA00034704"/>
    </source>
</evidence>
<dbReference type="InterPro" id="IPR019821">
    <property type="entry name" value="Kinesin_motor_CS"/>
</dbReference>
<dbReference type="AlphaFoldDB" id="A0A078AJ02"/>
<feature type="compositionally biased region" description="Basic and acidic residues" evidence="13">
    <location>
        <begin position="580"/>
        <end position="606"/>
    </location>
</feature>
<feature type="region of interest" description="Disordered" evidence="13">
    <location>
        <begin position="461"/>
        <end position="495"/>
    </location>
</feature>
<feature type="compositionally biased region" description="Acidic residues" evidence="13">
    <location>
        <begin position="474"/>
        <end position="484"/>
    </location>
</feature>
<dbReference type="GO" id="GO:0005524">
    <property type="term" value="F:ATP binding"/>
    <property type="evidence" value="ECO:0007669"/>
    <property type="project" value="UniProtKB-UniRule"/>
</dbReference>
<gene>
    <name evidence="15" type="primary">Contig15612.g765</name>
    <name evidence="15" type="ORF">STYLEM_10458</name>
</gene>
<dbReference type="PANTHER" id="PTHR47969:SF15">
    <property type="entry name" value="CHROMOSOME-ASSOCIATED KINESIN KIF4A-RELATED"/>
    <property type="match status" value="1"/>
</dbReference>
<dbReference type="PROSITE" id="PS50067">
    <property type="entry name" value="KINESIN_MOTOR_2"/>
    <property type="match status" value="1"/>
</dbReference>
<dbReference type="InterPro" id="IPR036961">
    <property type="entry name" value="Kinesin_motor_dom_sf"/>
</dbReference>
<feature type="coiled-coil region" evidence="12">
    <location>
        <begin position="798"/>
        <end position="832"/>
    </location>
</feature>
<evidence type="ECO:0000256" key="1">
    <source>
        <dbReference type="ARBA" id="ARBA00004245"/>
    </source>
</evidence>
<dbReference type="GO" id="GO:0051231">
    <property type="term" value="P:spindle elongation"/>
    <property type="evidence" value="ECO:0007669"/>
    <property type="project" value="TreeGrafter"/>
</dbReference>
<feature type="coiled-coil region" evidence="12">
    <location>
        <begin position="504"/>
        <end position="538"/>
    </location>
</feature>
<keyword evidence="4 10" id="KW-0547">Nucleotide-binding</keyword>
<dbReference type="FunFam" id="3.40.850.10:FF:000019">
    <property type="entry name" value="Kinesin-like protein KIN-5D"/>
    <property type="match status" value="1"/>
</dbReference>
<evidence type="ECO:0000256" key="3">
    <source>
        <dbReference type="ARBA" id="ARBA00022701"/>
    </source>
</evidence>
<dbReference type="CDD" id="cd23649">
    <property type="entry name" value="Khc_CBD_cc"/>
    <property type="match status" value="1"/>
</dbReference>
<evidence type="ECO:0000256" key="12">
    <source>
        <dbReference type="SAM" id="Coils"/>
    </source>
</evidence>
<feature type="compositionally biased region" description="Basic and acidic residues" evidence="13">
    <location>
        <begin position="1"/>
        <end position="14"/>
    </location>
</feature>
<feature type="binding site" evidence="10">
    <location>
        <begin position="154"/>
        <end position="161"/>
    </location>
    <ligand>
        <name>ATP</name>
        <dbReference type="ChEBI" id="CHEBI:30616"/>
    </ligand>
</feature>
<comment type="subcellular location">
    <subcellularLocation>
        <location evidence="1">Cytoplasm</location>
        <location evidence="1">Cytoskeleton</location>
    </subcellularLocation>
</comment>
<evidence type="ECO:0000256" key="6">
    <source>
        <dbReference type="ARBA" id="ARBA00023054"/>
    </source>
</evidence>
<evidence type="ECO:0000256" key="7">
    <source>
        <dbReference type="ARBA" id="ARBA00023175"/>
    </source>
</evidence>
<dbReference type="Pfam" id="PF00225">
    <property type="entry name" value="Kinesin"/>
    <property type="match status" value="1"/>
</dbReference>
<evidence type="ECO:0000256" key="11">
    <source>
        <dbReference type="RuleBase" id="RU000394"/>
    </source>
</evidence>
<feature type="region of interest" description="Disordered" evidence="13">
    <location>
        <begin position="1"/>
        <end position="63"/>
    </location>
</feature>
<keyword evidence="16" id="KW-1185">Reference proteome</keyword>
<evidence type="ECO:0000313" key="16">
    <source>
        <dbReference type="Proteomes" id="UP000039865"/>
    </source>
</evidence>
<feature type="region of interest" description="Disordered" evidence="13">
    <location>
        <begin position="921"/>
        <end position="941"/>
    </location>
</feature>
<keyword evidence="8" id="KW-0206">Cytoskeleton</keyword>
<dbReference type="GO" id="GO:0007052">
    <property type="term" value="P:mitotic spindle organization"/>
    <property type="evidence" value="ECO:0007669"/>
    <property type="project" value="TreeGrafter"/>
</dbReference>
<name>A0A078AJ02_STYLE</name>
<dbReference type="InterPro" id="IPR027417">
    <property type="entry name" value="P-loop_NTPase"/>
</dbReference>
<dbReference type="Proteomes" id="UP000039865">
    <property type="component" value="Unassembled WGS sequence"/>
</dbReference>
<protein>
    <recommendedName>
        <fullName evidence="11">Kinesin-like protein</fullName>
    </recommendedName>
</protein>
<evidence type="ECO:0000259" key="14">
    <source>
        <dbReference type="PROSITE" id="PS50067"/>
    </source>
</evidence>
<dbReference type="InterPro" id="IPR027640">
    <property type="entry name" value="Kinesin-like_fam"/>
</dbReference>
<dbReference type="PANTHER" id="PTHR47969">
    <property type="entry name" value="CHROMOSOME-ASSOCIATED KINESIN KIF4A-RELATED"/>
    <property type="match status" value="1"/>
</dbReference>
<feature type="coiled-coil region" evidence="12">
    <location>
        <begin position="858"/>
        <end position="892"/>
    </location>
</feature>
<feature type="region of interest" description="Disordered" evidence="13">
    <location>
        <begin position="580"/>
        <end position="609"/>
    </location>
</feature>
<dbReference type="PROSITE" id="PS00411">
    <property type="entry name" value="KINESIN_MOTOR_1"/>
    <property type="match status" value="1"/>
</dbReference>
<evidence type="ECO:0000256" key="4">
    <source>
        <dbReference type="ARBA" id="ARBA00022741"/>
    </source>
</evidence>
<dbReference type="InterPro" id="IPR059182">
    <property type="entry name" value="Khc_C"/>
</dbReference>
<dbReference type="CDD" id="cd01369">
    <property type="entry name" value="KISc_KHC_KIF5"/>
    <property type="match status" value="1"/>
</dbReference>
<accession>A0A078AJ02</accession>
<feature type="coiled-coil region" evidence="12">
    <location>
        <begin position="736"/>
        <end position="763"/>
    </location>
</feature>
<organism evidence="15 16">
    <name type="scientific">Stylonychia lemnae</name>
    <name type="common">Ciliate</name>
    <dbReference type="NCBI Taxonomy" id="5949"/>
    <lineage>
        <taxon>Eukaryota</taxon>
        <taxon>Sar</taxon>
        <taxon>Alveolata</taxon>
        <taxon>Ciliophora</taxon>
        <taxon>Intramacronucleata</taxon>
        <taxon>Spirotrichea</taxon>
        <taxon>Stichotrichia</taxon>
        <taxon>Sporadotrichida</taxon>
        <taxon>Oxytrichidae</taxon>
        <taxon>Stylonychinae</taxon>
        <taxon>Stylonychia</taxon>
    </lineage>
</organism>
<evidence type="ECO:0000256" key="8">
    <source>
        <dbReference type="ARBA" id="ARBA00023212"/>
    </source>
</evidence>
<keyword evidence="6 12" id="KW-0175">Coiled coil</keyword>
<dbReference type="OrthoDB" id="3176171at2759"/>
<feature type="compositionally biased region" description="Low complexity" evidence="13">
    <location>
        <begin position="46"/>
        <end position="55"/>
    </location>
</feature>
<dbReference type="GO" id="GO:0007018">
    <property type="term" value="P:microtubule-based movement"/>
    <property type="evidence" value="ECO:0007669"/>
    <property type="project" value="InterPro"/>
</dbReference>
<dbReference type="OMA" id="QEKYDYQ"/>
<evidence type="ECO:0000256" key="2">
    <source>
        <dbReference type="ARBA" id="ARBA00022490"/>
    </source>
</evidence>
<dbReference type="GO" id="GO:0003777">
    <property type="term" value="F:microtubule motor activity"/>
    <property type="evidence" value="ECO:0007669"/>
    <property type="project" value="InterPro"/>
</dbReference>
<dbReference type="GO" id="GO:0005874">
    <property type="term" value="C:microtubule"/>
    <property type="evidence" value="ECO:0007669"/>
    <property type="project" value="UniProtKB-KW"/>
</dbReference>
<dbReference type="InterPro" id="IPR001752">
    <property type="entry name" value="Kinesin_motor_dom"/>
</dbReference>
<feature type="compositionally biased region" description="Low complexity" evidence="13">
    <location>
        <begin position="17"/>
        <end position="29"/>
    </location>
</feature>
<evidence type="ECO:0000256" key="5">
    <source>
        <dbReference type="ARBA" id="ARBA00022840"/>
    </source>
</evidence>
<dbReference type="SUPFAM" id="SSF52540">
    <property type="entry name" value="P-loop containing nucleoside triphosphate hydrolases"/>
    <property type="match status" value="1"/>
</dbReference>
<dbReference type="GO" id="GO:0005875">
    <property type="term" value="C:microtubule associated complex"/>
    <property type="evidence" value="ECO:0007669"/>
    <property type="project" value="TreeGrafter"/>
</dbReference>
<dbReference type="PRINTS" id="PR00380">
    <property type="entry name" value="KINESINHEAVY"/>
</dbReference>
<sequence>MKERRVGGQPDDSKTNQLQQKQKQQILQKKPTDNTKLNPQDDDDNQSVSSLSSTSNKEQVQPSGGNVIVVCRARPFNKKEIEMGVQQSVEFGGDKKTITLKLTQDKEGGFGTNKFTYDRVFDMNSNQKEVYDLAAKPIIDSVLEGFNGTIFAYGQTSSGKTHTMQGPDIENLEMQGIIPRMVRTVFNRIETASENMEFTVKLSMIEIYMEKIKDLLDPSKDNLKIHEDKTKGVYIADVTETYVSEELEVQEIMKLGNSNRSISATLMNAESSRSHSIFILTVTQNNLEDLSCKTGKLYLVDLAGSEKISKTGAVGQTLDEAKMINKSLTTLGKVITSLTDKKSSHIPYRESKLTRILQESLGGNSRTCLIITCSPHPYNENETLSTLRFGQRARNIKNQPKMNKEYTVPELKRLLEKAEADLDIQKCKVKALEGIIMELGGNLPKDEEMAIIAERQREEMERMMEKLEQQQQPIEEETKEDDVSTEQSQADQQQQNQMINSELLQDKIDQIEILESQLMREREKLRSFEKQYADLNEEYTIQVAKYNQLLIDKDSIAQKNKDYIYKMQMLNEKLQDKDEKIEQQGQKENHILIPKDGKRQSLEDNKQSSVADEEYLNNLQEEVRKLHYQLKQKDMIVEKLKQALIEYQDQVPDQNAFNEENNGSMSMRRLHSLLDKDETMEKDTKLYESQVLKMLLSDESHIFNEEKLKNLSQGVLFNTKDLKTIFNHQNDLKTKILNFEESSKELLQQIESYKTELKAQMEREMPNIEEITAKIVKEKVNEEKKKFDYEREQMIRDLQNRVEKVLRLEMELDEVKDAYRALESSLSRDEQQYKQRALKLEKSFEQITAMYQQVISEKSILKVDLQVSEKKMQRKEEKITQLEKSLAISREKQMQSLGPAGGMYEQDGGFKGVSKIAKPIRGGGGKRLVTPRSTLQPAQIQQNQQLNYELLRERPR</sequence>
<dbReference type="GO" id="GO:0008017">
    <property type="term" value="F:microtubule binding"/>
    <property type="evidence" value="ECO:0007669"/>
    <property type="project" value="InterPro"/>
</dbReference>
<reference evidence="15 16" key="1">
    <citation type="submission" date="2014-06" db="EMBL/GenBank/DDBJ databases">
        <authorList>
            <person name="Swart Estienne"/>
        </authorList>
    </citation>
    <scope>NUCLEOTIDE SEQUENCE [LARGE SCALE GENOMIC DNA]</scope>
    <source>
        <strain evidence="15 16">130c</strain>
    </source>
</reference>
<comment type="similarity">
    <text evidence="9">Belongs to the TRAFAC class myosin-kinesin ATPase superfamily. Kinesin family. KIN-5/BimC subfamily.</text>
</comment>
<evidence type="ECO:0000256" key="10">
    <source>
        <dbReference type="PROSITE-ProRule" id="PRU00283"/>
    </source>
</evidence>